<dbReference type="PANTHER" id="PTHR47018">
    <property type="entry name" value="CXC DOMAIN-CONTAINING PROTEIN-RELATED"/>
    <property type="match status" value="1"/>
</dbReference>
<evidence type="ECO:0000313" key="2">
    <source>
        <dbReference type="RefSeq" id="XP_052129082.1"/>
    </source>
</evidence>
<dbReference type="KEGG" id="foc:113213969"/>
<keyword evidence="1" id="KW-1185">Reference proteome</keyword>
<organism evidence="1 2">
    <name type="scientific">Frankliniella occidentalis</name>
    <name type="common">Western flower thrips</name>
    <name type="synonym">Euthrips occidentalis</name>
    <dbReference type="NCBI Taxonomy" id="133901"/>
    <lineage>
        <taxon>Eukaryota</taxon>
        <taxon>Metazoa</taxon>
        <taxon>Ecdysozoa</taxon>
        <taxon>Arthropoda</taxon>
        <taxon>Hexapoda</taxon>
        <taxon>Insecta</taxon>
        <taxon>Pterygota</taxon>
        <taxon>Neoptera</taxon>
        <taxon>Paraneoptera</taxon>
        <taxon>Thysanoptera</taxon>
        <taxon>Terebrantia</taxon>
        <taxon>Thripoidea</taxon>
        <taxon>Thripidae</taxon>
        <taxon>Frankliniella</taxon>
    </lineage>
</organism>
<evidence type="ECO:0000313" key="1">
    <source>
        <dbReference type="Proteomes" id="UP000504606"/>
    </source>
</evidence>
<sequence length="866" mass="97068">MDLVIQLTKVLNSEQKAVMCLDLQLYIIAKKIQWHWPDLYGEREIVLLLGPLHIEQAFLRMLGEYMEGCGWTTIITHSGIATSGSAEALMKVTHIKRAREAHQITAAVLHCLLMEEFTNSHPEGGDIELQQWIDERVKLSPTFLFWLWLHGFFLFDHINYSRWLPVHIFDLEQLERTCPSVHQAFSEGQFVVNKTNNLFSSLGIDHAHEQNNASVKGKGGISGLTHDPSALRRWTIGGPEITRILNEFENEEDDDDTGDFGSHHEQKESYQMRFLQHCIALKDSFHEFDNPFSLNQEELIALDTRVAISAEGVAALVGAKTKGSKLYTDFVNERLLERTKSLYDPITKCNTKIFAAKKKPSKCTAVDILKSEVNLFSRSFVVSIARKLDLDKFFEYENLSYPPSLAVGGKMRTGDKNQLTLILETLGQNPQGEVPTQADAAIIDGGCLVHAVKPRPDQKTFTEYVKQLLGVINFMVSTLKVQRVDIAWDRYLKHSLKEATRTDRGQGKRRVDLPAKDKLPPDWEDYLRDDQNKVELFRYLSQALLEKCEGIQMVTNVDSKIISSVPGNSSLHGASAEMEEADGRVILHLQDMVVHGGSKTVVVRSTDTDVLVLLVSFFPKLRDNGLQKLWVNYGSKAKRRFISIHGIASKLGDMKSVALRGFHAFTGSDVTAFFGSKGKRSAWNSWTTEETTVAFKRISDPLSAEDEIDESIVASIERFVISMYGVKGDKSIASARKELFASDNKHISAIPPSKAALAEKIKRAAYVAGNLWGSSTLLEGPTVSPEGWGFTFSDGWKIVWTQLPDVWEGVRELDRCGCSTQCGTFRCCCRRLGLPCTPACKKCKGNCDNKPKTTHQTEDDDVLGDD</sequence>
<name>A0A9C6X4R1_FRAOC</name>
<dbReference type="RefSeq" id="XP_052129082.1">
    <property type="nucleotide sequence ID" value="XM_052273122.1"/>
</dbReference>
<dbReference type="AlphaFoldDB" id="A0A9C6X4R1"/>
<reference evidence="2" key="1">
    <citation type="submission" date="2025-08" db="UniProtKB">
        <authorList>
            <consortium name="RefSeq"/>
        </authorList>
    </citation>
    <scope>IDENTIFICATION</scope>
    <source>
        <tissue evidence="2">Whole organism</tissue>
    </source>
</reference>
<dbReference type="OrthoDB" id="5949854at2759"/>
<accession>A0A9C6X4R1</accession>
<protein>
    <submittedName>
        <fullName evidence="2">Uncharacterized protein LOC113213969</fullName>
    </submittedName>
</protein>
<proteinExistence type="predicted"/>
<gene>
    <name evidence="2" type="primary">LOC113213969</name>
</gene>
<dbReference type="Proteomes" id="UP000504606">
    <property type="component" value="Unplaced"/>
</dbReference>
<dbReference type="GeneID" id="113213969"/>